<feature type="transmembrane region" description="Helical" evidence="4">
    <location>
        <begin position="35"/>
        <end position="57"/>
    </location>
</feature>
<dbReference type="PRINTS" id="PR00032">
    <property type="entry name" value="HTHARAC"/>
</dbReference>
<keyword evidence="7" id="KW-1185">Reference proteome</keyword>
<keyword evidence="3" id="KW-0804">Transcription</keyword>
<feature type="transmembrane region" description="Helical" evidence="4">
    <location>
        <begin position="6"/>
        <end position="23"/>
    </location>
</feature>
<feature type="transmembrane region" description="Helical" evidence="4">
    <location>
        <begin position="217"/>
        <end position="236"/>
    </location>
</feature>
<dbReference type="PANTHER" id="PTHR43280">
    <property type="entry name" value="ARAC-FAMILY TRANSCRIPTIONAL REGULATOR"/>
    <property type="match status" value="1"/>
</dbReference>
<dbReference type="Gene3D" id="1.10.10.60">
    <property type="entry name" value="Homeodomain-like"/>
    <property type="match status" value="2"/>
</dbReference>
<dbReference type="PROSITE" id="PS01124">
    <property type="entry name" value="HTH_ARAC_FAMILY_2"/>
    <property type="match status" value="1"/>
</dbReference>
<dbReference type="InterPro" id="IPR018062">
    <property type="entry name" value="HTH_AraC-typ_CS"/>
</dbReference>
<dbReference type="Pfam" id="PF12833">
    <property type="entry name" value="HTH_18"/>
    <property type="match status" value="1"/>
</dbReference>
<proteinExistence type="predicted"/>
<evidence type="ECO:0000256" key="2">
    <source>
        <dbReference type="ARBA" id="ARBA00023125"/>
    </source>
</evidence>
<dbReference type="PROSITE" id="PS00041">
    <property type="entry name" value="HTH_ARAC_FAMILY_1"/>
    <property type="match status" value="1"/>
</dbReference>
<evidence type="ECO:0000256" key="4">
    <source>
        <dbReference type="SAM" id="Phobius"/>
    </source>
</evidence>
<dbReference type="GO" id="GO:0043565">
    <property type="term" value="F:sequence-specific DNA binding"/>
    <property type="evidence" value="ECO:0007669"/>
    <property type="project" value="InterPro"/>
</dbReference>
<keyword evidence="4" id="KW-1133">Transmembrane helix</keyword>
<reference evidence="6 7" key="1">
    <citation type="submission" date="2020-08" db="EMBL/GenBank/DDBJ databases">
        <title>Genomic Encyclopedia of Type Strains, Phase IV (KMG-IV): sequencing the most valuable type-strain genomes for metagenomic binning, comparative biology and taxonomic classification.</title>
        <authorList>
            <person name="Goeker M."/>
        </authorList>
    </citation>
    <scope>NUCLEOTIDE SEQUENCE [LARGE SCALE GENOMIC DNA]</scope>
    <source>
        <strain evidence="6 7">DSM 26287</strain>
    </source>
</reference>
<dbReference type="InterPro" id="IPR020449">
    <property type="entry name" value="Tscrpt_reg_AraC-type_HTH"/>
</dbReference>
<dbReference type="AlphaFoldDB" id="A0A7X0TTF7"/>
<feature type="transmembrane region" description="Helical" evidence="4">
    <location>
        <begin position="94"/>
        <end position="114"/>
    </location>
</feature>
<evidence type="ECO:0000259" key="5">
    <source>
        <dbReference type="PROSITE" id="PS01124"/>
    </source>
</evidence>
<feature type="transmembrane region" description="Helical" evidence="4">
    <location>
        <begin position="134"/>
        <end position="160"/>
    </location>
</feature>
<evidence type="ECO:0000313" key="6">
    <source>
        <dbReference type="EMBL" id="MBB6543074.1"/>
    </source>
</evidence>
<dbReference type="EMBL" id="JACHHU010000010">
    <property type="protein sequence ID" value="MBB6543074.1"/>
    <property type="molecule type" value="Genomic_DNA"/>
</dbReference>
<organism evidence="6 7">
    <name type="scientific">Thalassotalea piscium</name>
    <dbReference type="NCBI Taxonomy" id="1230533"/>
    <lineage>
        <taxon>Bacteria</taxon>
        <taxon>Pseudomonadati</taxon>
        <taxon>Pseudomonadota</taxon>
        <taxon>Gammaproteobacteria</taxon>
        <taxon>Alteromonadales</taxon>
        <taxon>Colwelliaceae</taxon>
        <taxon>Thalassotalea</taxon>
    </lineage>
</organism>
<dbReference type="SUPFAM" id="SSF46689">
    <property type="entry name" value="Homeodomain-like"/>
    <property type="match status" value="1"/>
</dbReference>
<keyword evidence="4" id="KW-0812">Transmembrane</keyword>
<feature type="domain" description="HTH araC/xylS-type" evidence="5">
    <location>
        <begin position="278"/>
        <end position="376"/>
    </location>
</feature>
<dbReference type="InterPro" id="IPR018060">
    <property type="entry name" value="HTH_AraC"/>
</dbReference>
<name>A0A7X0TTF7_9GAMM</name>
<evidence type="ECO:0000256" key="3">
    <source>
        <dbReference type="ARBA" id="ARBA00023163"/>
    </source>
</evidence>
<gene>
    <name evidence="6" type="ORF">HNQ55_001581</name>
</gene>
<evidence type="ECO:0000256" key="1">
    <source>
        <dbReference type="ARBA" id="ARBA00023015"/>
    </source>
</evidence>
<sequence length="381" mass="42734">MSEVFLATLALAVAGFTLLLMPLQMPSPSKRPFMLVLFCLGMLSTGPIIFAFVPWLIQLYISLLPLLFFLLLPSLWFYHASLISEHQWRWTSALWAHFLPLPFAGMLGCAIFFLPSPSFIALFFSEQGSDERYIHLLSGAFFAAVLIWCVLSCIYVVMLLKRTVKYRRQLKNVFSNEQGKSLRWFSGVTLLVVFSWVYSLIVLALEDRLKFIGVSENGVLVLVVIIVWVMCANGLGQRPGFENNPPPATVATEQQPKKAYERSALTDSDLAAIAEKLNQAITSEKAHLDPDLTLAKLAAMVHKPSQYVSQTLSQQLGTTFFDFINGARIDDAKQMLVDTDESVLDIALTTGFNSRSSFYKAFKQFTSVTPSQYRKTPVTQL</sequence>
<dbReference type="GO" id="GO:0003700">
    <property type="term" value="F:DNA-binding transcription factor activity"/>
    <property type="evidence" value="ECO:0007669"/>
    <property type="project" value="InterPro"/>
</dbReference>
<keyword evidence="2 6" id="KW-0238">DNA-binding</keyword>
<keyword evidence="1" id="KW-0805">Transcription regulation</keyword>
<accession>A0A7X0TTF7</accession>
<feature type="transmembrane region" description="Helical" evidence="4">
    <location>
        <begin position="63"/>
        <end position="82"/>
    </location>
</feature>
<feature type="transmembrane region" description="Helical" evidence="4">
    <location>
        <begin position="181"/>
        <end position="205"/>
    </location>
</feature>
<comment type="caution">
    <text evidence="6">The sequence shown here is derived from an EMBL/GenBank/DDBJ whole genome shotgun (WGS) entry which is preliminary data.</text>
</comment>
<keyword evidence="4" id="KW-0472">Membrane</keyword>
<dbReference type="InterPro" id="IPR009057">
    <property type="entry name" value="Homeodomain-like_sf"/>
</dbReference>
<dbReference type="Proteomes" id="UP000537141">
    <property type="component" value="Unassembled WGS sequence"/>
</dbReference>
<evidence type="ECO:0000313" key="7">
    <source>
        <dbReference type="Proteomes" id="UP000537141"/>
    </source>
</evidence>
<dbReference type="PANTHER" id="PTHR43280:SF29">
    <property type="entry name" value="ARAC-FAMILY TRANSCRIPTIONAL REGULATOR"/>
    <property type="match status" value="1"/>
</dbReference>
<protein>
    <submittedName>
        <fullName evidence="6">AraC-like DNA-binding protein</fullName>
    </submittedName>
</protein>
<dbReference type="SMART" id="SM00342">
    <property type="entry name" value="HTH_ARAC"/>
    <property type="match status" value="1"/>
</dbReference>
<dbReference type="RefSeq" id="WP_184423881.1">
    <property type="nucleotide sequence ID" value="NZ_BAABLB010000049.1"/>
</dbReference>